<dbReference type="SMART" id="SM00015">
    <property type="entry name" value="IQ"/>
    <property type="match status" value="9"/>
</dbReference>
<sequence length="1703" mass="201433">MKADNQKKIPWKSVQDVEEVAAIRKTLPTLNELSKNKNLKIEPLKHRSIESKRKVYGITEKPSLKFNKQSLQPILRHDLDIQLLHESTHRIGKNIPIQFLKESNHTDFALRMATETVVRILTNNFYHAQNVAFQKWMGFTLSARAVEHALKLKHLEQLAGLARCLSILQLKVDARIRQCIHNWHDLAKRMTHLLHSSKVLMIQCAWRQSVARSIRKALQEARIFKLQQTCAIHTQRLARGFVARQKFYRQLLDYRRNKAALRIQHCFRSHVIYKGYLFNKQTNAAGRIQRNFRGYLGRQKAIVRREEIRCQSEIYIVQDVLLICLAILSQRIWSTIRIQRCFRHALARCNCQLAYAKLYTRRRYFPARSIQQTWQMYKNRVVFCTAMDIVNGLWAIKVRLESRYNHNVQARLIYMRHRAAITIQRYARGYLAKCFVQPLIDARYAELNKKLPKGCCNGIGGGVQALAQLEAILQRWKNENAIKIQQVYRGHIGRFEAKAFRLAWYHLLDVLTPVVVKFLRKQLANRVRGRWIRKRRAGFAKAFLAWKGITNALRQVKTDRSIARLNQLANWHYNKVTRKTFLRRWSQGIILQREMRFKKDLSRAFGNFKLQIKSFLILHEHVRTQIVNHFGWSMEMKIAIFHAWKLRTWQMHRVKSMERIYQHRLGVIYMEKWLRAYCLDHLINRIGQQNHHKFTKVHHILALRAFIIKQNKINSMSRRNCYNFAIREWIYTMCQATYDRKQAQKGRHLRLKLCFRAWKRLRGILLANAKLNATAEAFDKLSKHRRTIVSWICYREEQQQNKVLYVKAHGLFKHTFVRHAFDIWFKLWASTAGKRRLEYAGLVAGDYGEENKVEDALQMLKLYMNSSSYSTRMSVAAVLKLELENIPRLLLFWQGRGPETPLYRDKALKITRRFTKVPLNNDYPLLKEPLAPWLSSLFNLAHDKTAIDIQAFARRFITRCQRYYKIQRNRFFACNRIVLWFVQKRRKRRKRNATKLQLWYRRRQEQYAAYLRAKASIASYRKPIVAFQRTLRRHFCRRQLQRAIDERHANVELYPDAPLCLSCEVKIAFVKCNECDEPYCDGCFENFHSSGNRVAHSSRPIDFKAMQRNAFVCTDCSINETKRVCKECNKGYCTHCYDKLHTKLSGRSTHKYIRAKVLLQPKSNVKKMSKILACDCAHQVMENNKWKSYRLLEATRLAAEKAAKAIEERLKAIEIMTQLLEKPVLHAFQVYDPQHCGFVGPGELKMLLRKELCIPLSSKQLQNGMNTIDQDNNGKFEWKEICLWLAQMVVDHHLDGRAKSIKRSILHTQKKYHTLRRDMLAFRKKWTPKKLKNKKMVPHFDQVAQLHPQDDFHLKKNVFYRYIRKEYAMEWLLEDVHDIDLEDQMHVFATIFVPYWNKGQLGYEYYYDGLVFQHNNTMWEERWNEKLEKYTFFNIATAAEHLVDPRKEEMLYALAFEAFHQVDTDGSGQVDIAELHRLLNENLCEPVSMEQTREIMKDIDKDGTGTINFEEFYNWYGSEYSQQCPKSSKHRRLQTALRTRRHAKRLVNEGYSKSVQAKNSLVKSIKSRVEQRKLAKASEGADPQTVELLIEGFNKGMIQKGLMLHQNNVAKTREWLLERQEEAEFEAAQRRSELQKRRQAQLALLHSAQASTKAGVKNVVKAITLLIFGEKRTHDEEIALILRDLQLHVNRAEEIVREEIEND</sequence>
<dbReference type="PROSITE" id="PS00018">
    <property type="entry name" value="EF_HAND_1"/>
    <property type="match status" value="2"/>
</dbReference>
<dbReference type="Pfam" id="PF00612">
    <property type="entry name" value="IQ"/>
    <property type="match status" value="1"/>
</dbReference>
<feature type="domain" description="EF-hand" evidence="5">
    <location>
        <begin position="1256"/>
        <end position="1291"/>
    </location>
</feature>
<organism evidence="6 7">
    <name type="scientific">Thraustotheca clavata</name>
    <dbReference type="NCBI Taxonomy" id="74557"/>
    <lineage>
        <taxon>Eukaryota</taxon>
        <taxon>Sar</taxon>
        <taxon>Stramenopiles</taxon>
        <taxon>Oomycota</taxon>
        <taxon>Saprolegniomycetes</taxon>
        <taxon>Saprolegniales</taxon>
        <taxon>Achlyaceae</taxon>
        <taxon>Thraustotheca</taxon>
    </lineage>
</organism>
<keyword evidence="1" id="KW-0677">Repeat</keyword>
<keyword evidence="3" id="KW-0862">Zinc</keyword>
<dbReference type="InterPro" id="IPR050145">
    <property type="entry name" value="Centrin_CML-like"/>
</dbReference>
<dbReference type="EMBL" id="JNBS01000413">
    <property type="protein sequence ID" value="OQS05810.1"/>
    <property type="molecule type" value="Genomic_DNA"/>
</dbReference>
<dbReference type="InterPro" id="IPR000315">
    <property type="entry name" value="Znf_B-box"/>
</dbReference>
<dbReference type="CDD" id="cd19757">
    <property type="entry name" value="Bbox1"/>
    <property type="match status" value="1"/>
</dbReference>
<evidence type="ECO:0000256" key="1">
    <source>
        <dbReference type="ARBA" id="ARBA00022737"/>
    </source>
</evidence>
<dbReference type="PROSITE" id="PS50222">
    <property type="entry name" value="EF_HAND_2"/>
    <property type="match status" value="3"/>
</dbReference>
<dbReference type="InterPro" id="IPR018247">
    <property type="entry name" value="EF_Hand_1_Ca_BS"/>
</dbReference>
<dbReference type="InterPro" id="IPR011992">
    <property type="entry name" value="EF-hand-dom_pair"/>
</dbReference>
<accession>A0A1W0A6Z8</accession>
<dbReference type="InterPro" id="IPR000048">
    <property type="entry name" value="IQ_motif_EF-hand-BS"/>
</dbReference>
<dbReference type="Gene3D" id="1.10.238.10">
    <property type="entry name" value="EF-hand"/>
    <property type="match status" value="2"/>
</dbReference>
<dbReference type="Pfam" id="PF13499">
    <property type="entry name" value="EF-hand_7"/>
    <property type="match status" value="1"/>
</dbReference>
<dbReference type="PROSITE" id="PS50096">
    <property type="entry name" value="IQ"/>
    <property type="match status" value="6"/>
</dbReference>
<dbReference type="PANTHER" id="PTHR23050">
    <property type="entry name" value="CALCIUM BINDING PROTEIN"/>
    <property type="match status" value="1"/>
</dbReference>
<dbReference type="InterPro" id="IPR002048">
    <property type="entry name" value="EF_hand_dom"/>
</dbReference>
<evidence type="ECO:0000313" key="6">
    <source>
        <dbReference type="EMBL" id="OQS05810.1"/>
    </source>
</evidence>
<name>A0A1W0A6Z8_9STRA</name>
<feature type="domain" description="EF-hand" evidence="5">
    <location>
        <begin position="1450"/>
        <end position="1485"/>
    </location>
</feature>
<dbReference type="GO" id="GO:0005509">
    <property type="term" value="F:calcium ion binding"/>
    <property type="evidence" value="ECO:0007669"/>
    <property type="project" value="InterPro"/>
</dbReference>
<evidence type="ECO:0000256" key="2">
    <source>
        <dbReference type="ARBA" id="ARBA00022837"/>
    </source>
</evidence>
<protein>
    <submittedName>
        <fullName evidence="6">Uncharacterized protein</fullName>
    </submittedName>
</protein>
<evidence type="ECO:0000259" key="4">
    <source>
        <dbReference type="PROSITE" id="PS50119"/>
    </source>
</evidence>
<keyword evidence="3" id="KW-0479">Metal-binding</keyword>
<dbReference type="GO" id="GO:0008270">
    <property type="term" value="F:zinc ion binding"/>
    <property type="evidence" value="ECO:0007669"/>
    <property type="project" value="UniProtKB-KW"/>
</dbReference>
<keyword evidence="3" id="KW-0863">Zinc-finger</keyword>
<dbReference type="PROSITE" id="PS50119">
    <property type="entry name" value="ZF_BBOX"/>
    <property type="match status" value="2"/>
</dbReference>
<feature type="domain" description="B box-type" evidence="4">
    <location>
        <begin position="1108"/>
        <end position="1155"/>
    </location>
</feature>
<evidence type="ECO:0000259" key="5">
    <source>
        <dbReference type="PROSITE" id="PS50222"/>
    </source>
</evidence>
<dbReference type="OrthoDB" id="26525at2759"/>
<reference evidence="6 7" key="1">
    <citation type="journal article" date="2014" name="Genome Biol. Evol.">
        <title>The secreted proteins of Achlya hypogyna and Thraustotheca clavata identify the ancestral oomycete secretome and reveal gene acquisitions by horizontal gene transfer.</title>
        <authorList>
            <person name="Misner I."/>
            <person name="Blouin N."/>
            <person name="Leonard G."/>
            <person name="Richards T.A."/>
            <person name="Lane C.E."/>
        </authorList>
    </citation>
    <scope>NUCLEOTIDE SEQUENCE [LARGE SCALE GENOMIC DNA]</scope>
    <source>
        <strain evidence="6 7">ATCC 34112</strain>
    </source>
</reference>
<dbReference type="SMART" id="SM00054">
    <property type="entry name" value="EFh"/>
    <property type="match status" value="4"/>
</dbReference>
<keyword evidence="2" id="KW-0106">Calcium</keyword>
<feature type="domain" description="EF-hand" evidence="5">
    <location>
        <begin position="1487"/>
        <end position="1522"/>
    </location>
</feature>
<dbReference type="STRING" id="74557.A0A1W0A6Z8"/>
<gene>
    <name evidence="6" type="ORF">THRCLA_02098</name>
</gene>
<proteinExistence type="predicted"/>
<dbReference type="SUPFAM" id="SSF47473">
    <property type="entry name" value="EF-hand"/>
    <property type="match status" value="1"/>
</dbReference>
<evidence type="ECO:0000256" key="3">
    <source>
        <dbReference type="PROSITE-ProRule" id="PRU00024"/>
    </source>
</evidence>
<evidence type="ECO:0000313" key="7">
    <source>
        <dbReference type="Proteomes" id="UP000243217"/>
    </source>
</evidence>
<keyword evidence="7" id="KW-1185">Reference proteome</keyword>
<comment type="caution">
    <text evidence="6">The sequence shown here is derived from an EMBL/GenBank/DDBJ whole genome shotgun (WGS) entry which is preliminary data.</text>
</comment>
<dbReference type="CDD" id="cd00051">
    <property type="entry name" value="EFh"/>
    <property type="match status" value="1"/>
</dbReference>
<dbReference type="Gene3D" id="1.20.5.190">
    <property type="match status" value="2"/>
</dbReference>
<dbReference type="Proteomes" id="UP000243217">
    <property type="component" value="Unassembled WGS sequence"/>
</dbReference>
<feature type="domain" description="B box-type" evidence="4">
    <location>
        <begin position="1055"/>
        <end position="1101"/>
    </location>
</feature>